<dbReference type="Pfam" id="PF06985">
    <property type="entry name" value="HET"/>
    <property type="match status" value="1"/>
</dbReference>
<protein>
    <submittedName>
        <fullName evidence="3">HET-domain-containing protein</fullName>
    </submittedName>
</protein>
<evidence type="ECO:0000256" key="1">
    <source>
        <dbReference type="SAM" id="MobiDB-lite"/>
    </source>
</evidence>
<dbReference type="PANTHER" id="PTHR33112">
    <property type="entry name" value="DOMAIN PROTEIN, PUTATIVE-RELATED"/>
    <property type="match status" value="1"/>
</dbReference>
<proteinExistence type="predicted"/>
<feature type="region of interest" description="Disordered" evidence="1">
    <location>
        <begin position="256"/>
        <end position="283"/>
    </location>
</feature>
<evidence type="ECO:0000259" key="2">
    <source>
        <dbReference type="Pfam" id="PF06985"/>
    </source>
</evidence>
<gene>
    <name evidence="3" type="ORF">PG996_011110</name>
</gene>
<dbReference type="PANTHER" id="PTHR33112:SF1">
    <property type="entry name" value="HETEROKARYON INCOMPATIBILITY DOMAIN-CONTAINING PROTEIN"/>
    <property type="match status" value="1"/>
</dbReference>
<sequence>MAADEVAIEDYVSHLKSWLQNCNEHHDDECQVDPIAERPPHHIPDWVIDTEDACIVRGSSVPRYVALSYVWNPLPGGRHTCSRLARALPEYAGSQKAVGDRLMLLKDNLADFCTKGFLHTNVLDRVPAVVRDAINLVQRSGARYLWVDCLCIVQYAETTKERVNTMNEIYSGAYFTIVAAAKSAEGLYGSRCLGEAYIRNGKPSAASLHAELLCSHWASRGWTFQEQLLSNRAMVFLDDMYFWDCQREVQCPGVAAASETASQDPPATRGIGQEKSQRRREKPPSIPDLKLYVELVCRYNNRQLTYDQDALPAFSGVLDALSQWGFFGGFVCGLPALLLDSALLWQPLTKARRRVAMESAARLAPKAPLPSWSWVGWQCRVDPDSLLCDMIQGSEPGHGTRKLPSCTVTKLVDWSTFPDGNPIDETGLMQEYKATGRSHDFRNLPPNWSYRPSYDDPVTLRSYPESFVHETMPDIFHRYPLPVQEAKPARNSPFISCTARRARFRARRVLVPYTPKLVGWELRGPTGTKRMGATSIKAVSVISTKIYASPPHNETCPVVTLEDGGGRWAGTLQLMEASVDARPGSDLELIAISTGSVPYSDGDRSFQEGIDGTGTWTYTWFDRERPRQKKYYFQPLDSPDFPDKLAPSTLIPSLPPESKPFLDETRRNIEAGIDVGPFARRWVTMVDEGKGTSAGGEGPETTDEPKRCYQFYNVLWVEIIDGIIRRWDEPG</sequence>
<dbReference type="Proteomes" id="UP001446871">
    <property type="component" value="Unassembled WGS sequence"/>
</dbReference>
<evidence type="ECO:0000313" key="3">
    <source>
        <dbReference type="EMBL" id="KAK8057173.1"/>
    </source>
</evidence>
<reference evidence="3 4" key="1">
    <citation type="submission" date="2023-01" db="EMBL/GenBank/DDBJ databases">
        <title>Analysis of 21 Apiospora genomes using comparative genomics revels a genus with tremendous synthesis potential of carbohydrate active enzymes and secondary metabolites.</title>
        <authorList>
            <person name="Sorensen T."/>
        </authorList>
    </citation>
    <scope>NUCLEOTIDE SEQUENCE [LARGE SCALE GENOMIC DNA]</scope>
    <source>
        <strain evidence="3 4">CBS 83171</strain>
    </source>
</reference>
<accession>A0ABR1UE44</accession>
<dbReference type="EMBL" id="JAQQWM010000007">
    <property type="protein sequence ID" value="KAK8057173.1"/>
    <property type="molecule type" value="Genomic_DNA"/>
</dbReference>
<comment type="caution">
    <text evidence="3">The sequence shown here is derived from an EMBL/GenBank/DDBJ whole genome shotgun (WGS) entry which is preliminary data.</text>
</comment>
<name>A0ABR1UE44_9PEZI</name>
<feature type="domain" description="Heterokaryon incompatibility" evidence="2">
    <location>
        <begin position="64"/>
        <end position="226"/>
    </location>
</feature>
<evidence type="ECO:0000313" key="4">
    <source>
        <dbReference type="Proteomes" id="UP001446871"/>
    </source>
</evidence>
<keyword evidence="4" id="KW-1185">Reference proteome</keyword>
<organism evidence="3 4">
    <name type="scientific">Apiospora saccharicola</name>
    <dbReference type="NCBI Taxonomy" id="335842"/>
    <lineage>
        <taxon>Eukaryota</taxon>
        <taxon>Fungi</taxon>
        <taxon>Dikarya</taxon>
        <taxon>Ascomycota</taxon>
        <taxon>Pezizomycotina</taxon>
        <taxon>Sordariomycetes</taxon>
        <taxon>Xylariomycetidae</taxon>
        <taxon>Amphisphaeriales</taxon>
        <taxon>Apiosporaceae</taxon>
        <taxon>Apiospora</taxon>
    </lineage>
</organism>
<dbReference type="InterPro" id="IPR010730">
    <property type="entry name" value="HET"/>
</dbReference>